<organism evidence="9 10">
    <name type="scientific">Strongyloides venezuelensis</name>
    <name type="common">Threadworm</name>
    <dbReference type="NCBI Taxonomy" id="75913"/>
    <lineage>
        <taxon>Eukaryota</taxon>
        <taxon>Metazoa</taxon>
        <taxon>Ecdysozoa</taxon>
        <taxon>Nematoda</taxon>
        <taxon>Chromadorea</taxon>
        <taxon>Rhabditida</taxon>
        <taxon>Tylenchina</taxon>
        <taxon>Panagrolaimomorpha</taxon>
        <taxon>Strongyloidoidea</taxon>
        <taxon>Strongyloididae</taxon>
        <taxon>Strongyloides</taxon>
    </lineage>
</organism>
<keyword evidence="4" id="KW-0238">DNA-binding</keyword>
<dbReference type="AlphaFoldDB" id="A0A0K0FZ57"/>
<dbReference type="Gene3D" id="3.10.390.10">
    <property type="entry name" value="SAND domain-like"/>
    <property type="match status" value="1"/>
</dbReference>
<protein>
    <submittedName>
        <fullName evidence="10">SAND domain-containing protein</fullName>
    </submittedName>
</protein>
<evidence type="ECO:0000313" key="10">
    <source>
        <dbReference type="WBParaSite" id="SVE_1773400.1"/>
    </source>
</evidence>
<accession>A0A0K0FZ57</accession>
<sequence length="486" mass="54821">MKSDSDDSNFGNHIDITTAFTNQTRVDLKHCDLGIKDKKFLEVRCGTLYGTLHLDKFLCPGIHCKCIEHEGVLITPRHFTVQAQKDKQKDWKGSIRIGRYNLRTLMEMKVIDFYEHEIRCSLKCHSRNYIKNSRKMLSDSLQELENATKLLQTSEISTTPSETKTKDDEMLHTDGPFEKNSSQILLDFMTKSLHPSTEDYLTIEKISNIEPKTSDSPTSSINHQSTSSIITDSSTSSEVSVTSSATQQHQQILPTVSTPQINNFINAILEQQKQLQIAAVISANTSRNTNINNFTHTSGGIRSNFDHVKKVMESSPAEFWIQMKRLGILEDLLNVISVSVENVKRIYLAGASLNTEYAAIRLSKLASSLDLGDLFGQRIHARYLQTTLESNLLANNNNNNSNNNNNTEFIDLQRKMANLTGHNNIGGNIFLGNSNPLKRKNMDTIFGDKLFPNQYSGIFSTINPINNNLTNLAFIESLKRQRLDNK</sequence>
<feature type="compositionally biased region" description="Basic and acidic residues" evidence="7">
    <location>
        <begin position="163"/>
        <end position="177"/>
    </location>
</feature>
<evidence type="ECO:0000256" key="4">
    <source>
        <dbReference type="ARBA" id="ARBA00023125"/>
    </source>
</evidence>
<feature type="compositionally biased region" description="Low complexity" evidence="7">
    <location>
        <begin position="225"/>
        <end position="235"/>
    </location>
</feature>
<feature type="region of interest" description="Disordered" evidence="7">
    <location>
        <begin position="211"/>
        <end position="235"/>
    </location>
</feature>
<evidence type="ECO:0000259" key="8">
    <source>
        <dbReference type="PROSITE" id="PS50864"/>
    </source>
</evidence>
<evidence type="ECO:0000256" key="3">
    <source>
        <dbReference type="ARBA" id="ARBA00023015"/>
    </source>
</evidence>
<feature type="region of interest" description="Disordered" evidence="7">
    <location>
        <begin position="151"/>
        <end position="177"/>
    </location>
</feature>
<evidence type="ECO:0000256" key="1">
    <source>
        <dbReference type="ARBA" id="ARBA00022723"/>
    </source>
</evidence>
<dbReference type="Pfam" id="PF01342">
    <property type="entry name" value="SAND"/>
    <property type="match status" value="1"/>
</dbReference>
<dbReference type="PROSITE" id="PS50864">
    <property type="entry name" value="SAND"/>
    <property type="match status" value="1"/>
</dbReference>
<feature type="compositionally biased region" description="Polar residues" evidence="7">
    <location>
        <begin position="211"/>
        <end position="224"/>
    </location>
</feature>
<dbReference type="PANTHER" id="PTHR10417">
    <property type="entry name" value="GLUCOCORTICOID MODULATORY ELEMENT-BINDING PROTEIN"/>
    <property type="match status" value="1"/>
</dbReference>
<keyword evidence="2" id="KW-0862">Zinc</keyword>
<dbReference type="InterPro" id="IPR059099">
    <property type="entry name" value="GMEB1/2/Spe-44_dom"/>
</dbReference>
<dbReference type="InterPro" id="IPR000770">
    <property type="entry name" value="SAND_dom"/>
</dbReference>
<dbReference type="SMART" id="SM00258">
    <property type="entry name" value="SAND"/>
    <property type="match status" value="1"/>
</dbReference>
<dbReference type="WBParaSite" id="SVE_1773400.1">
    <property type="protein sequence ID" value="SVE_1773400.1"/>
    <property type="gene ID" value="SVE_1773400"/>
</dbReference>
<evidence type="ECO:0000256" key="6">
    <source>
        <dbReference type="ARBA" id="ARBA00023242"/>
    </source>
</evidence>
<evidence type="ECO:0000313" key="9">
    <source>
        <dbReference type="Proteomes" id="UP000035680"/>
    </source>
</evidence>
<dbReference type="Pfam" id="PF25892">
    <property type="entry name" value="Spe-44"/>
    <property type="match status" value="1"/>
</dbReference>
<feature type="domain" description="SAND" evidence="8">
    <location>
        <begin position="23"/>
        <end position="112"/>
    </location>
</feature>
<dbReference type="GO" id="GO:0046872">
    <property type="term" value="F:metal ion binding"/>
    <property type="evidence" value="ECO:0007669"/>
    <property type="project" value="UniProtKB-KW"/>
</dbReference>
<evidence type="ECO:0000256" key="7">
    <source>
        <dbReference type="SAM" id="MobiDB-lite"/>
    </source>
</evidence>
<keyword evidence="5" id="KW-0804">Transcription</keyword>
<keyword evidence="6" id="KW-0539">Nucleus</keyword>
<dbReference type="SUPFAM" id="SSF63763">
    <property type="entry name" value="SAND domain-like"/>
    <property type="match status" value="1"/>
</dbReference>
<evidence type="ECO:0000256" key="5">
    <source>
        <dbReference type="ARBA" id="ARBA00023163"/>
    </source>
</evidence>
<dbReference type="PANTHER" id="PTHR10417:SF4">
    <property type="entry name" value="SAND DOMAIN-CONTAINING PROTEIN-RELATED"/>
    <property type="match status" value="1"/>
</dbReference>
<keyword evidence="9" id="KW-1185">Reference proteome</keyword>
<dbReference type="STRING" id="75913.A0A0K0FZ57"/>
<feature type="compositionally biased region" description="Polar residues" evidence="7">
    <location>
        <begin position="151"/>
        <end position="162"/>
    </location>
</feature>
<reference evidence="9" key="1">
    <citation type="submission" date="2014-07" db="EMBL/GenBank/DDBJ databases">
        <authorList>
            <person name="Martin A.A"/>
            <person name="De Silva N."/>
        </authorList>
    </citation>
    <scope>NUCLEOTIDE SEQUENCE</scope>
</reference>
<evidence type="ECO:0000256" key="2">
    <source>
        <dbReference type="ARBA" id="ARBA00022833"/>
    </source>
</evidence>
<keyword evidence="3" id="KW-0805">Transcription regulation</keyword>
<dbReference type="Proteomes" id="UP000035680">
    <property type="component" value="Unassembled WGS sequence"/>
</dbReference>
<dbReference type="GO" id="GO:0003677">
    <property type="term" value="F:DNA binding"/>
    <property type="evidence" value="ECO:0007669"/>
    <property type="project" value="UniProtKB-KW"/>
</dbReference>
<name>A0A0K0FZ57_STRVS</name>
<proteinExistence type="predicted"/>
<reference evidence="10" key="2">
    <citation type="submission" date="2015-08" db="UniProtKB">
        <authorList>
            <consortium name="WormBaseParasite"/>
        </authorList>
    </citation>
    <scope>IDENTIFICATION</scope>
</reference>
<keyword evidence="1" id="KW-0479">Metal-binding</keyword>
<dbReference type="InterPro" id="IPR010919">
    <property type="entry name" value="SAND-like_dom_sf"/>
</dbReference>